<evidence type="ECO:0000256" key="5">
    <source>
        <dbReference type="PROSITE-ProRule" id="PRU00723"/>
    </source>
</evidence>
<evidence type="ECO:0000256" key="4">
    <source>
        <dbReference type="ARBA" id="ARBA00022833"/>
    </source>
</evidence>
<evidence type="ECO:0000256" key="6">
    <source>
        <dbReference type="SAM" id="MobiDB-lite"/>
    </source>
</evidence>
<feature type="zinc finger region" description="C3H1-type" evidence="5">
    <location>
        <begin position="52"/>
        <end position="78"/>
    </location>
</feature>
<keyword evidence="9" id="KW-1185">Reference proteome</keyword>
<feature type="compositionally biased region" description="Low complexity" evidence="6">
    <location>
        <begin position="153"/>
        <end position="164"/>
    </location>
</feature>
<feature type="region of interest" description="Disordered" evidence="6">
    <location>
        <begin position="111"/>
        <end position="166"/>
    </location>
</feature>
<feature type="domain" description="C3H1-type" evidence="7">
    <location>
        <begin position="18"/>
        <end position="44"/>
    </location>
</feature>
<organism evidence="8 9">
    <name type="scientific">Durusdinium trenchii</name>
    <dbReference type="NCBI Taxonomy" id="1381693"/>
    <lineage>
        <taxon>Eukaryota</taxon>
        <taxon>Sar</taxon>
        <taxon>Alveolata</taxon>
        <taxon>Dinophyceae</taxon>
        <taxon>Suessiales</taxon>
        <taxon>Symbiodiniaceae</taxon>
        <taxon>Durusdinium</taxon>
    </lineage>
</organism>
<feature type="zinc finger region" description="C3H1-type" evidence="5">
    <location>
        <begin position="18"/>
        <end position="44"/>
    </location>
</feature>
<keyword evidence="3 5" id="KW-0863">Zinc-finger</keyword>
<evidence type="ECO:0000256" key="3">
    <source>
        <dbReference type="ARBA" id="ARBA00022771"/>
    </source>
</evidence>
<proteinExistence type="predicted"/>
<dbReference type="PANTHER" id="PTHR12547">
    <property type="entry name" value="CCCH ZINC FINGER/TIS11-RELATED"/>
    <property type="match status" value="1"/>
</dbReference>
<evidence type="ECO:0000256" key="1">
    <source>
        <dbReference type="ARBA" id="ARBA00022723"/>
    </source>
</evidence>
<feature type="domain" description="C3H1-type" evidence="7">
    <location>
        <begin position="87"/>
        <end position="113"/>
    </location>
</feature>
<dbReference type="EMBL" id="CAXAMN010016158">
    <property type="protein sequence ID" value="CAK9047479.1"/>
    <property type="molecule type" value="Genomic_DNA"/>
</dbReference>
<reference evidence="8 9" key="1">
    <citation type="submission" date="2024-02" db="EMBL/GenBank/DDBJ databases">
        <authorList>
            <person name="Chen Y."/>
            <person name="Shah S."/>
            <person name="Dougan E. K."/>
            <person name="Thang M."/>
            <person name="Chan C."/>
        </authorList>
    </citation>
    <scope>NUCLEOTIDE SEQUENCE [LARGE SCALE GENOMIC DNA]</scope>
</reference>
<dbReference type="SUPFAM" id="SSF90229">
    <property type="entry name" value="CCCH zinc finger"/>
    <property type="match status" value="3"/>
</dbReference>
<feature type="domain" description="C3H1-type" evidence="7">
    <location>
        <begin position="52"/>
        <end position="78"/>
    </location>
</feature>
<dbReference type="Proteomes" id="UP001642484">
    <property type="component" value="Unassembled WGS sequence"/>
</dbReference>
<keyword evidence="2" id="KW-0677">Repeat</keyword>
<gene>
    <name evidence="8" type="ORF">CCMP2556_LOCUS24566</name>
</gene>
<keyword evidence="1 5" id="KW-0479">Metal-binding</keyword>
<protein>
    <recommendedName>
        <fullName evidence="7">C3H1-type domain-containing protein</fullName>
    </recommendedName>
</protein>
<dbReference type="PROSITE" id="PS50103">
    <property type="entry name" value="ZF_C3H1"/>
    <property type="match status" value="3"/>
</dbReference>
<sequence length="212" mass="23667">METTADSRELVTIVVAQLTKTKMCLQFTRGNCRSNNCRFAHSVEELRAPPDLAKTAMCRAFARGACRATNCKFAHAEEELRVSPTVYKTQLCHFFARGHCKKGDRCRHAHGPKELRPFESSLPTAGARAESFREDGGEPSPRTPQKVRRRSTETPTPSTCSPSPMKVQLPQLRTLCNLGESPLKEVLELLRTHRNEPAGTPGGKKLAQRWIL</sequence>
<keyword evidence="4 5" id="KW-0862">Zinc</keyword>
<evidence type="ECO:0000313" key="9">
    <source>
        <dbReference type="Proteomes" id="UP001642484"/>
    </source>
</evidence>
<dbReference type="PANTHER" id="PTHR12547:SF18">
    <property type="entry name" value="PROTEIN TIS11"/>
    <property type="match status" value="1"/>
</dbReference>
<name>A0ABP0M9S6_9DINO</name>
<dbReference type="Gene3D" id="4.10.1000.10">
    <property type="entry name" value="Zinc finger, CCCH-type"/>
    <property type="match status" value="3"/>
</dbReference>
<dbReference type="InterPro" id="IPR036855">
    <property type="entry name" value="Znf_CCCH_sf"/>
</dbReference>
<dbReference type="Pfam" id="PF00642">
    <property type="entry name" value="zf-CCCH"/>
    <property type="match status" value="1"/>
</dbReference>
<evidence type="ECO:0000313" key="8">
    <source>
        <dbReference type="EMBL" id="CAK9047479.1"/>
    </source>
</evidence>
<evidence type="ECO:0000256" key="2">
    <source>
        <dbReference type="ARBA" id="ARBA00022737"/>
    </source>
</evidence>
<dbReference type="InterPro" id="IPR045877">
    <property type="entry name" value="ZFP36-like"/>
</dbReference>
<dbReference type="InterPro" id="IPR000571">
    <property type="entry name" value="Znf_CCCH"/>
</dbReference>
<evidence type="ECO:0000259" key="7">
    <source>
        <dbReference type="PROSITE" id="PS50103"/>
    </source>
</evidence>
<accession>A0ABP0M9S6</accession>
<comment type="caution">
    <text evidence="8">The sequence shown here is derived from an EMBL/GenBank/DDBJ whole genome shotgun (WGS) entry which is preliminary data.</text>
</comment>
<feature type="zinc finger region" description="C3H1-type" evidence="5">
    <location>
        <begin position="87"/>
        <end position="113"/>
    </location>
</feature>
<dbReference type="SMART" id="SM00356">
    <property type="entry name" value="ZnF_C3H1"/>
    <property type="match status" value="3"/>
</dbReference>